<evidence type="ECO:0000256" key="1">
    <source>
        <dbReference type="SAM" id="MobiDB-lite"/>
    </source>
</evidence>
<dbReference type="InterPro" id="IPR041664">
    <property type="entry name" value="AAA_16"/>
</dbReference>
<proteinExistence type="predicted"/>
<dbReference type="InterPro" id="IPR027417">
    <property type="entry name" value="P-loop_NTPase"/>
</dbReference>
<sequence>MAAVRCPTIVGRRAELTALRSSLAGARLARGSTVVLSGRPGIGKSRLAREAAAAARAWQVPVLVGRAVEAGAGTAFRPLAEALLGGLRRRPEPDDPALAPFRPALGRLVPQWRDAEPADDSLVVLGKRCCGCSRRSPPTPGCCSSSRTCTGRTRRPSRCSSTSPTTWQGSGCCSS</sequence>
<dbReference type="SUPFAM" id="SSF52540">
    <property type="entry name" value="P-loop containing nucleoside triphosphate hydrolases"/>
    <property type="match status" value="1"/>
</dbReference>
<dbReference type="Gene3D" id="3.40.50.300">
    <property type="entry name" value="P-loop containing nucleotide triphosphate hydrolases"/>
    <property type="match status" value="1"/>
</dbReference>
<dbReference type="RefSeq" id="WP_346092757.1">
    <property type="nucleotide sequence ID" value="NZ_BAABKS010000060.1"/>
</dbReference>
<dbReference type="Proteomes" id="UP001597182">
    <property type="component" value="Unassembled WGS sequence"/>
</dbReference>
<dbReference type="Pfam" id="PF13191">
    <property type="entry name" value="AAA_16"/>
    <property type="match status" value="1"/>
</dbReference>
<feature type="domain" description="Orc1-like AAA ATPase" evidence="2">
    <location>
        <begin position="9"/>
        <end position="118"/>
    </location>
</feature>
<name>A0ABW3VEA5_9PSEU</name>
<dbReference type="EMBL" id="JBHTMB010000052">
    <property type="protein sequence ID" value="MFD1233166.1"/>
    <property type="molecule type" value="Genomic_DNA"/>
</dbReference>
<organism evidence="3 4">
    <name type="scientific">Pseudonocardia benzenivorans</name>
    <dbReference type="NCBI Taxonomy" id="228005"/>
    <lineage>
        <taxon>Bacteria</taxon>
        <taxon>Bacillati</taxon>
        <taxon>Actinomycetota</taxon>
        <taxon>Actinomycetes</taxon>
        <taxon>Pseudonocardiales</taxon>
        <taxon>Pseudonocardiaceae</taxon>
        <taxon>Pseudonocardia</taxon>
    </lineage>
</organism>
<reference evidence="4" key="1">
    <citation type="journal article" date="2019" name="Int. J. Syst. Evol. Microbiol.">
        <title>The Global Catalogue of Microorganisms (GCM) 10K type strain sequencing project: providing services to taxonomists for standard genome sequencing and annotation.</title>
        <authorList>
            <consortium name="The Broad Institute Genomics Platform"/>
            <consortium name="The Broad Institute Genome Sequencing Center for Infectious Disease"/>
            <person name="Wu L."/>
            <person name="Ma J."/>
        </authorList>
    </citation>
    <scope>NUCLEOTIDE SEQUENCE [LARGE SCALE GENOMIC DNA]</scope>
    <source>
        <strain evidence="4">CCUG 49018</strain>
    </source>
</reference>
<keyword evidence="4" id="KW-1185">Reference proteome</keyword>
<protein>
    <submittedName>
        <fullName evidence="3">AAA family ATPase</fullName>
    </submittedName>
</protein>
<feature type="region of interest" description="Disordered" evidence="1">
    <location>
        <begin position="134"/>
        <end position="175"/>
    </location>
</feature>
<evidence type="ECO:0000313" key="4">
    <source>
        <dbReference type="Proteomes" id="UP001597182"/>
    </source>
</evidence>
<feature type="compositionally biased region" description="Low complexity" evidence="1">
    <location>
        <begin position="134"/>
        <end position="151"/>
    </location>
</feature>
<comment type="caution">
    <text evidence="3">The sequence shown here is derived from an EMBL/GenBank/DDBJ whole genome shotgun (WGS) entry which is preliminary data.</text>
</comment>
<accession>A0ABW3VEA5</accession>
<evidence type="ECO:0000313" key="3">
    <source>
        <dbReference type="EMBL" id="MFD1233166.1"/>
    </source>
</evidence>
<gene>
    <name evidence="3" type="ORF">ACFQ34_07720</name>
</gene>
<evidence type="ECO:0000259" key="2">
    <source>
        <dbReference type="Pfam" id="PF13191"/>
    </source>
</evidence>